<dbReference type="GO" id="GO:0020037">
    <property type="term" value="F:heme binding"/>
    <property type="evidence" value="ECO:0007669"/>
    <property type="project" value="InterPro"/>
</dbReference>
<evidence type="ECO:0000256" key="1">
    <source>
        <dbReference type="ARBA" id="ARBA00022617"/>
    </source>
</evidence>
<dbReference type="AlphaFoldDB" id="A0A238IX88"/>
<feature type="domain" description="Cytochrome c" evidence="6">
    <location>
        <begin position="18"/>
        <end position="128"/>
    </location>
</feature>
<dbReference type="GO" id="GO:0009055">
    <property type="term" value="F:electron transfer activity"/>
    <property type="evidence" value="ECO:0007669"/>
    <property type="project" value="InterPro"/>
</dbReference>
<dbReference type="InterPro" id="IPR036909">
    <property type="entry name" value="Cyt_c-like_dom_sf"/>
</dbReference>
<keyword evidence="1 4" id="KW-0349">Heme</keyword>
<dbReference type="Proteomes" id="UP000201838">
    <property type="component" value="Unassembled WGS sequence"/>
</dbReference>
<dbReference type="EMBL" id="FXXQ01000002">
    <property type="protein sequence ID" value="SMX22602.1"/>
    <property type="molecule type" value="Genomic_DNA"/>
</dbReference>
<dbReference type="Pfam" id="PF00034">
    <property type="entry name" value="Cytochrom_C"/>
    <property type="match status" value="1"/>
</dbReference>
<dbReference type="GO" id="GO:0046872">
    <property type="term" value="F:metal ion binding"/>
    <property type="evidence" value="ECO:0007669"/>
    <property type="project" value="UniProtKB-KW"/>
</dbReference>
<protein>
    <submittedName>
        <fullName evidence="7">Cytochrome c</fullName>
    </submittedName>
</protein>
<keyword evidence="2 4" id="KW-0479">Metal-binding</keyword>
<dbReference type="OrthoDB" id="335174at2"/>
<dbReference type="SUPFAM" id="SSF46626">
    <property type="entry name" value="Cytochrome c"/>
    <property type="match status" value="1"/>
</dbReference>
<feature type="chain" id="PRO_5011969155" evidence="5">
    <location>
        <begin position="18"/>
        <end position="129"/>
    </location>
</feature>
<evidence type="ECO:0000256" key="5">
    <source>
        <dbReference type="SAM" id="SignalP"/>
    </source>
</evidence>
<dbReference type="Gene3D" id="1.10.760.10">
    <property type="entry name" value="Cytochrome c-like domain"/>
    <property type="match status" value="1"/>
</dbReference>
<evidence type="ECO:0000256" key="2">
    <source>
        <dbReference type="ARBA" id="ARBA00022723"/>
    </source>
</evidence>
<feature type="signal peptide" evidence="5">
    <location>
        <begin position="1"/>
        <end position="17"/>
    </location>
</feature>
<evidence type="ECO:0000256" key="3">
    <source>
        <dbReference type="ARBA" id="ARBA00023004"/>
    </source>
</evidence>
<evidence type="ECO:0000313" key="8">
    <source>
        <dbReference type="Proteomes" id="UP000201838"/>
    </source>
</evidence>
<dbReference type="InterPro" id="IPR009056">
    <property type="entry name" value="Cyt_c-like_dom"/>
</dbReference>
<organism evidence="7 8">
    <name type="scientific">Boseongicola aestuarii</name>
    <dbReference type="NCBI Taxonomy" id="1470561"/>
    <lineage>
        <taxon>Bacteria</taxon>
        <taxon>Pseudomonadati</taxon>
        <taxon>Pseudomonadota</taxon>
        <taxon>Alphaproteobacteria</taxon>
        <taxon>Rhodobacterales</taxon>
        <taxon>Paracoccaceae</taxon>
        <taxon>Boseongicola</taxon>
    </lineage>
</organism>
<dbReference type="RefSeq" id="WP_093972595.1">
    <property type="nucleotide sequence ID" value="NZ_FXXQ01000002.1"/>
</dbReference>
<dbReference type="PROSITE" id="PS51007">
    <property type="entry name" value="CYTC"/>
    <property type="match status" value="1"/>
</dbReference>
<evidence type="ECO:0000259" key="6">
    <source>
        <dbReference type="PROSITE" id="PS51007"/>
    </source>
</evidence>
<sequence length="129" mass="13359">MRVLTLMVMVLAGTASAQDAGRGRDVFVTHCATCHGTSARGNGPMADVLSVAPSDLTVLAATNGGVFPTARVVQRVDGSRLVLPHGNPMPWWGVILDGPSSVIVAPDGSEVVASEAIVDVAAWLEEVQR</sequence>
<gene>
    <name evidence="7" type="ORF">BOA8489_00700</name>
</gene>
<evidence type="ECO:0000313" key="7">
    <source>
        <dbReference type="EMBL" id="SMX22602.1"/>
    </source>
</evidence>
<keyword evidence="5" id="KW-0732">Signal</keyword>
<evidence type="ECO:0000256" key="4">
    <source>
        <dbReference type="PROSITE-ProRule" id="PRU00433"/>
    </source>
</evidence>
<name>A0A238IX88_9RHOB</name>
<keyword evidence="3 4" id="KW-0408">Iron</keyword>
<reference evidence="8" key="1">
    <citation type="submission" date="2017-05" db="EMBL/GenBank/DDBJ databases">
        <authorList>
            <person name="Rodrigo-Torres L."/>
            <person name="Arahal R. D."/>
            <person name="Lucena T."/>
        </authorList>
    </citation>
    <scope>NUCLEOTIDE SEQUENCE [LARGE SCALE GENOMIC DNA]</scope>
    <source>
        <strain evidence="8">CECT 8489</strain>
    </source>
</reference>
<accession>A0A238IX88</accession>
<proteinExistence type="predicted"/>
<keyword evidence="8" id="KW-1185">Reference proteome</keyword>